<dbReference type="OrthoDB" id="7357196at2759"/>
<evidence type="ECO:0000313" key="5">
    <source>
        <dbReference type="Proteomes" id="UP000288216"/>
    </source>
</evidence>
<keyword evidence="5" id="KW-1185">Reference proteome</keyword>
<dbReference type="SMART" id="SM00034">
    <property type="entry name" value="CLECT"/>
    <property type="match status" value="1"/>
</dbReference>
<accession>A0A401P8V8</accession>
<evidence type="ECO:0000313" key="4">
    <source>
        <dbReference type="EMBL" id="GCB69523.1"/>
    </source>
</evidence>
<gene>
    <name evidence="4" type="ORF">scyTo_0012438</name>
</gene>
<dbReference type="PANTHER" id="PTHR22803">
    <property type="entry name" value="MANNOSE, PHOSPHOLIPASE, LECTIN RECEPTOR RELATED"/>
    <property type="match status" value="1"/>
</dbReference>
<feature type="domain" description="C-type lectin" evidence="3">
    <location>
        <begin position="69"/>
        <end position="188"/>
    </location>
</feature>
<name>A0A401P8V8_SCYTO</name>
<dbReference type="OMA" id="DDHEVMH"/>
<sequence length="193" mass="21778">SWERERFEERNFTTNIMLFGVLLLAALFTSAVAAKPPPSVELEKKAEVEQDLGKRGLSGKGLCGDDVYYFGHCYKFVSDEMTWADAELYCQSLGPKSHLASVHWEKQNKLIGNMITEAKGQLVNTWIGLSDIYKEGTFLWSDGSSNDFTFWRLQQPDDFKSVEDCVHTAQSGTWNDLPCSVQLPSICSYKLPC</sequence>
<dbReference type="AlphaFoldDB" id="A0A401P8V8"/>
<dbReference type="Proteomes" id="UP000288216">
    <property type="component" value="Unassembled WGS sequence"/>
</dbReference>
<dbReference type="SUPFAM" id="SSF56436">
    <property type="entry name" value="C-type lectin-like"/>
    <property type="match status" value="1"/>
</dbReference>
<feature type="signal peptide" evidence="2">
    <location>
        <begin position="1"/>
        <end position="33"/>
    </location>
</feature>
<dbReference type="InterPro" id="IPR001304">
    <property type="entry name" value="C-type_lectin-like"/>
</dbReference>
<organism evidence="4 5">
    <name type="scientific">Scyliorhinus torazame</name>
    <name type="common">Cloudy catshark</name>
    <name type="synonym">Catulus torazame</name>
    <dbReference type="NCBI Taxonomy" id="75743"/>
    <lineage>
        <taxon>Eukaryota</taxon>
        <taxon>Metazoa</taxon>
        <taxon>Chordata</taxon>
        <taxon>Craniata</taxon>
        <taxon>Vertebrata</taxon>
        <taxon>Chondrichthyes</taxon>
        <taxon>Elasmobranchii</taxon>
        <taxon>Galeomorphii</taxon>
        <taxon>Galeoidea</taxon>
        <taxon>Carcharhiniformes</taxon>
        <taxon>Scyliorhinidae</taxon>
        <taxon>Scyliorhinus</taxon>
    </lineage>
</organism>
<dbReference type="Pfam" id="PF00059">
    <property type="entry name" value="Lectin_C"/>
    <property type="match status" value="1"/>
</dbReference>
<dbReference type="STRING" id="75743.A0A401P8V8"/>
<keyword evidence="2" id="KW-0732">Signal</keyword>
<feature type="chain" id="PRO_5019439548" description="C-type lectin domain-containing protein" evidence="2">
    <location>
        <begin position="34"/>
        <end position="193"/>
    </location>
</feature>
<evidence type="ECO:0000256" key="1">
    <source>
        <dbReference type="ARBA" id="ARBA00023157"/>
    </source>
</evidence>
<dbReference type="PROSITE" id="PS50041">
    <property type="entry name" value="C_TYPE_LECTIN_2"/>
    <property type="match status" value="1"/>
</dbReference>
<evidence type="ECO:0000259" key="3">
    <source>
        <dbReference type="PROSITE" id="PS50041"/>
    </source>
</evidence>
<dbReference type="InterPro" id="IPR050111">
    <property type="entry name" value="C-type_lectin/snaclec_domain"/>
</dbReference>
<evidence type="ECO:0000256" key="2">
    <source>
        <dbReference type="SAM" id="SignalP"/>
    </source>
</evidence>
<dbReference type="PROSITE" id="PS00615">
    <property type="entry name" value="C_TYPE_LECTIN_1"/>
    <property type="match status" value="1"/>
</dbReference>
<feature type="non-terminal residue" evidence="4">
    <location>
        <position position="1"/>
    </location>
</feature>
<dbReference type="InterPro" id="IPR016186">
    <property type="entry name" value="C-type_lectin-like/link_sf"/>
</dbReference>
<dbReference type="InterPro" id="IPR016187">
    <property type="entry name" value="CTDL_fold"/>
</dbReference>
<dbReference type="EMBL" id="BFAA01006008">
    <property type="protein sequence ID" value="GCB69523.1"/>
    <property type="molecule type" value="Genomic_DNA"/>
</dbReference>
<protein>
    <recommendedName>
        <fullName evidence="3">C-type lectin domain-containing protein</fullName>
    </recommendedName>
</protein>
<keyword evidence="1" id="KW-1015">Disulfide bond</keyword>
<comment type="caution">
    <text evidence="4">The sequence shown here is derived from an EMBL/GenBank/DDBJ whole genome shotgun (WGS) entry which is preliminary data.</text>
</comment>
<reference evidence="4 5" key="1">
    <citation type="journal article" date="2018" name="Nat. Ecol. Evol.">
        <title>Shark genomes provide insights into elasmobranch evolution and the origin of vertebrates.</title>
        <authorList>
            <person name="Hara Y"/>
            <person name="Yamaguchi K"/>
            <person name="Onimaru K"/>
            <person name="Kadota M"/>
            <person name="Koyanagi M"/>
            <person name="Keeley SD"/>
            <person name="Tatsumi K"/>
            <person name="Tanaka K"/>
            <person name="Motone F"/>
            <person name="Kageyama Y"/>
            <person name="Nozu R"/>
            <person name="Adachi N"/>
            <person name="Nishimura O"/>
            <person name="Nakagawa R"/>
            <person name="Tanegashima C"/>
            <person name="Kiyatake I"/>
            <person name="Matsumoto R"/>
            <person name="Murakumo K"/>
            <person name="Nishida K"/>
            <person name="Terakita A"/>
            <person name="Kuratani S"/>
            <person name="Sato K"/>
            <person name="Hyodo S Kuraku.S."/>
        </authorList>
    </citation>
    <scope>NUCLEOTIDE SEQUENCE [LARGE SCALE GENOMIC DNA]</scope>
</reference>
<proteinExistence type="predicted"/>
<dbReference type="InterPro" id="IPR018378">
    <property type="entry name" value="C-type_lectin_CS"/>
</dbReference>
<dbReference type="Gene3D" id="3.10.100.10">
    <property type="entry name" value="Mannose-Binding Protein A, subunit A"/>
    <property type="match status" value="1"/>
</dbReference>